<dbReference type="AlphaFoldDB" id="A0A7W8XY20"/>
<accession>A0A7W8XY20</accession>
<keyword evidence="2" id="KW-1185">Reference proteome</keyword>
<comment type="caution">
    <text evidence="1">The sequence shown here is derived from an EMBL/GenBank/DDBJ whole genome shotgun (WGS) entry which is preliminary data.</text>
</comment>
<reference evidence="1 2" key="1">
    <citation type="submission" date="2020-08" db="EMBL/GenBank/DDBJ databases">
        <title>Genomic Encyclopedia of Type Strains, Phase IV (KMG-V): Genome sequencing to study the core and pangenomes of soil and plant-associated prokaryotes.</title>
        <authorList>
            <person name="Whitman W."/>
        </authorList>
    </citation>
    <scope>NUCLEOTIDE SEQUENCE [LARGE SCALE GENOMIC DNA]</scope>
    <source>
        <strain evidence="1 2">SEMIA 4064</strain>
    </source>
</reference>
<evidence type="ECO:0000313" key="2">
    <source>
        <dbReference type="Proteomes" id="UP000549882"/>
    </source>
</evidence>
<dbReference type="Proteomes" id="UP000549882">
    <property type="component" value="Unassembled WGS sequence"/>
</dbReference>
<dbReference type="EMBL" id="JACHBI010000023">
    <property type="protein sequence ID" value="MBB5577678.1"/>
    <property type="molecule type" value="Genomic_DNA"/>
</dbReference>
<proteinExistence type="predicted"/>
<name>A0A7W8XY20_9HYPH</name>
<evidence type="ECO:0000313" key="1">
    <source>
        <dbReference type="EMBL" id="MBB5577678.1"/>
    </source>
</evidence>
<gene>
    <name evidence="1" type="ORF">GGD50_006333</name>
</gene>
<protein>
    <submittedName>
        <fullName evidence="1">Uncharacterized protein</fullName>
    </submittedName>
</protein>
<dbReference type="RefSeq" id="WP_246451638.1">
    <property type="nucleotide sequence ID" value="NZ_JACHBI010000023.1"/>
</dbReference>
<sequence length="204" mass="22500">MSFVLVLMTMPVVRLDGQLSFIRMSLAPCEVPKLLERHRDRYKGSDKVEQRATKLIAGNFPAADSLAFIEAVCKLGRGQRNFSRIEVAGGARIAQSLASATKAIEGGDVTLAIGELSRLPHLGFSFASKVARFLAPDKCVVLDSVIRSRIGYLDSNVGYTRFLQDCFQLLQLLQQSSDLESTLRDSLRVCDVEAAVFMKAKEEQ</sequence>
<organism evidence="1 2">
    <name type="scientific">Rhizobium paranaense</name>
    <dbReference type="NCBI Taxonomy" id="1650438"/>
    <lineage>
        <taxon>Bacteria</taxon>
        <taxon>Pseudomonadati</taxon>
        <taxon>Pseudomonadota</taxon>
        <taxon>Alphaproteobacteria</taxon>
        <taxon>Hyphomicrobiales</taxon>
        <taxon>Rhizobiaceae</taxon>
        <taxon>Rhizobium/Agrobacterium group</taxon>
        <taxon>Rhizobium</taxon>
    </lineage>
</organism>